<gene>
    <name evidence="1" type="ORF">H5410_026091</name>
</gene>
<evidence type="ECO:0000313" key="2">
    <source>
        <dbReference type="Proteomes" id="UP000824120"/>
    </source>
</evidence>
<comment type="caution">
    <text evidence="1">The sequence shown here is derived from an EMBL/GenBank/DDBJ whole genome shotgun (WGS) entry which is preliminary data.</text>
</comment>
<evidence type="ECO:0000313" key="1">
    <source>
        <dbReference type="EMBL" id="KAG5604599.1"/>
    </source>
</evidence>
<sequence length="160" mass="18948">QGLCLAIQVDPKFETRLRLQPRQGHKIVEHTYTFERIHHEDYGGRNNKPYRQVVSAGLKFVVEVDTTTYIVHKGTTCFHISWGTSKFQKVVRRTMSTPYRHDFEKDYNMDNEILILCKEAQIFILPNQILQRVEIMCKRFIWNGEVQAKREAFIAWDTLC</sequence>
<accession>A0A9J5YXY9</accession>
<keyword evidence="2" id="KW-1185">Reference proteome</keyword>
<proteinExistence type="predicted"/>
<organism evidence="1 2">
    <name type="scientific">Solanum commersonii</name>
    <name type="common">Commerson's wild potato</name>
    <name type="synonym">Commerson's nightshade</name>
    <dbReference type="NCBI Taxonomy" id="4109"/>
    <lineage>
        <taxon>Eukaryota</taxon>
        <taxon>Viridiplantae</taxon>
        <taxon>Streptophyta</taxon>
        <taxon>Embryophyta</taxon>
        <taxon>Tracheophyta</taxon>
        <taxon>Spermatophyta</taxon>
        <taxon>Magnoliopsida</taxon>
        <taxon>eudicotyledons</taxon>
        <taxon>Gunneridae</taxon>
        <taxon>Pentapetalae</taxon>
        <taxon>asterids</taxon>
        <taxon>lamiids</taxon>
        <taxon>Solanales</taxon>
        <taxon>Solanaceae</taxon>
        <taxon>Solanoideae</taxon>
        <taxon>Solaneae</taxon>
        <taxon>Solanum</taxon>
    </lineage>
</organism>
<dbReference type="AlphaFoldDB" id="A0A9J5YXY9"/>
<dbReference type="Proteomes" id="UP000824120">
    <property type="component" value="Chromosome 5"/>
</dbReference>
<protein>
    <submittedName>
        <fullName evidence="1">Uncharacterized protein</fullName>
    </submittedName>
</protein>
<dbReference type="OrthoDB" id="1305421at2759"/>
<reference evidence="1 2" key="1">
    <citation type="submission" date="2020-09" db="EMBL/GenBank/DDBJ databases">
        <title>De no assembly of potato wild relative species, Solanum commersonii.</title>
        <authorList>
            <person name="Cho K."/>
        </authorList>
    </citation>
    <scope>NUCLEOTIDE SEQUENCE [LARGE SCALE GENOMIC DNA]</scope>
    <source>
        <strain evidence="1">LZ3.2</strain>
        <tissue evidence="1">Leaf</tissue>
    </source>
</reference>
<dbReference type="EMBL" id="JACXVP010000005">
    <property type="protein sequence ID" value="KAG5604599.1"/>
    <property type="molecule type" value="Genomic_DNA"/>
</dbReference>
<feature type="non-terminal residue" evidence="1">
    <location>
        <position position="160"/>
    </location>
</feature>
<name>A0A9J5YXY9_SOLCO</name>